<gene>
    <name evidence="1" type="ORF">SAMN05421543_101382</name>
</gene>
<accession>A0A1I7FPN5</accession>
<sequence>MALRSCAEANRFAPCPLFSGMRDTAARGYRQRSAMMYRLTLQGVSILKRKWILYALSVFGSLVIAGCGTVNDCISVHGLPTTSKPGASMDNTIASIDPKRVGGNHAFDHADSIWRDGSWADPKSGQAGERYVMSFMGVMLNGQVTDPDQPYITVYHLNAAPNIDERVQYLCPRKIGHLTITDITKNGTLIKFVSTKNITGTLDLASGQWTFLSQ</sequence>
<evidence type="ECO:0000313" key="1">
    <source>
        <dbReference type="EMBL" id="SFU38143.1"/>
    </source>
</evidence>
<organism evidence="1 2">
    <name type="scientific">Alicyclobacillus macrosporangiidus</name>
    <dbReference type="NCBI Taxonomy" id="392015"/>
    <lineage>
        <taxon>Bacteria</taxon>
        <taxon>Bacillati</taxon>
        <taxon>Bacillota</taxon>
        <taxon>Bacilli</taxon>
        <taxon>Bacillales</taxon>
        <taxon>Alicyclobacillaceae</taxon>
        <taxon>Alicyclobacillus</taxon>
    </lineage>
</organism>
<name>A0A1I7FPN5_9BACL</name>
<proteinExistence type="predicted"/>
<keyword evidence="2" id="KW-1185">Reference proteome</keyword>
<evidence type="ECO:0000313" key="2">
    <source>
        <dbReference type="Proteomes" id="UP000183508"/>
    </source>
</evidence>
<reference evidence="2" key="1">
    <citation type="submission" date="2016-10" db="EMBL/GenBank/DDBJ databases">
        <authorList>
            <person name="Varghese N."/>
        </authorList>
    </citation>
    <scope>NUCLEOTIDE SEQUENCE [LARGE SCALE GENOMIC DNA]</scope>
    <source>
        <strain evidence="2">DSM 17980</strain>
    </source>
</reference>
<dbReference type="EMBL" id="FPBV01000001">
    <property type="protein sequence ID" value="SFU38143.1"/>
    <property type="molecule type" value="Genomic_DNA"/>
</dbReference>
<protein>
    <recommendedName>
        <fullName evidence="3">Lipoprotein</fullName>
    </recommendedName>
</protein>
<evidence type="ECO:0008006" key="3">
    <source>
        <dbReference type="Google" id="ProtNLM"/>
    </source>
</evidence>
<dbReference type="STRING" id="392015.SAMN05421543_101382"/>
<dbReference type="Proteomes" id="UP000183508">
    <property type="component" value="Unassembled WGS sequence"/>
</dbReference>
<dbReference type="AlphaFoldDB" id="A0A1I7FPN5"/>